<dbReference type="InterPro" id="IPR025631">
    <property type="entry name" value="Porin_10"/>
</dbReference>
<dbReference type="AlphaFoldDB" id="A0A7W5UHP5"/>
<evidence type="ECO:0000313" key="2">
    <source>
        <dbReference type="EMBL" id="MBB3702676.1"/>
    </source>
</evidence>
<dbReference type="Proteomes" id="UP000541425">
    <property type="component" value="Unassembled WGS sequence"/>
</dbReference>
<dbReference type="Pfam" id="PF14121">
    <property type="entry name" value="Porin_10"/>
    <property type="match status" value="1"/>
</dbReference>
<dbReference type="EMBL" id="JACICA010000004">
    <property type="protein sequence ID" value="MBB3702676.1"/>
    <property type="molecule type" value="Genomic_DNA"/>
</dbReference>
<accession>A0A7W5UHP5</accession>
<feature type="chain" id="PRO_5031547741" description="Porin" evidence="1">
    <location>
        <begin position="21"/>
        <end position="706"/>
    </location>
</feature>
<evidence type="ECO:0000313" key="3">
    <source>
        <dbReference type="Proteomes" id="UP000541425"/>
    </source>
</evidence>
<evidence type="ECO:0000256" key="1">
    <source>
        <dbReference type="SAM" id="SignalP"/>
    </source>
</evidence>
<sequence>MYIKYFFVIALCLLLKPLGAQNLQQNTDTRENHFATDSVEKEDVPEGIYAWTIDSRFGSVRPANYDTIPHLFPNEAFTEGIRGHYNFTGNLGAPRLSRIFTDRTENSFRDGQFLFSQPFDFFLRRPDQLLFTNTKSPFTNLTYHECGNKQNGEDRIRALFSTNVNKRLGLGFKLDYLYGRGYYDSQATSAFNGTLFGSYRSDRYSLHSFFAANHLKNRENGGIETDEYVTSPESFPTRYDTDDMPVNLSRTNSKQQDNILFFTHRYSIGLTRWTDKNGKIVSTQADRAATKVSTVTDSTQMSASTDSLKLTPHFVPVTSLIHTLRMDFNNRRFISSAANGGRNFFNDYYLNNDSARDKTDYTHVENLVALEINEGFNRWVKTGMRLFAKHEYYRFTLPDTTASGTQYEQKYSNHYLTLGAQLMKKQGRVFHYDVLGEIRSNGSNWGEFNIEGTADVDLPLWKDTVSVRLDGFIRNEQPNFYLRHFHARNAWWDKDLDNQLTVRLGGSLSWKNTHLSFHLQNIQKLAYFAETLTPSNFTNNVQHYTHSVGVRQNSGSVQLLTASLRQDFHLGILHWENELIYQATTDKDSYPLPAFSVWTNLYLKFRLARVLQTALGADMRYFTKYYAPAYSPIIGQYAMQDPNYRIQLGNYPVINAYVNFHLKRTRFYVMASHVNYSSGTGNPFLVPHYPLNRLVLRLGISWNFIN</sequence>
<protein>
    <recommendedName>
        <fullName evidence="4">Porin</fullName>
    </recommendedName>
</protein>
<name>A0A7W5UHP5_9BACT</name>
<dbReference type="RefSeq" id="WP_183696035.1">
    <property type="nucleotide sequence ID" value="NZ_JACICA010000004.1"/>
</dbReference>
<gene>
    <name evidence="2" type="ORF">FHS60_001139</name>
</gene>
<proteinExistence type="predicted"/>
<organism evidence="2 3">
    <name type="scientific">Alloprevotella rava</name>
    <dbReference type="NCBI Taxonomy" id="671218"/>
    <lineage>
        <taxon>Bacteria</taxon>
        <taxon>Pseudomonadati</taxon>
        <taxon>Bacteroidota</taxon>
        <taxon>Bacteroidia</taxon>
        <taxon>Bacteroidales</taxon>
        <taxon>Prevotellaceae</taxon>
        <taxon>Alloprevotella</taxon>
    </lineage>
</organism>
<evidence type="ECO:0008006" key="4">
    <source>
        <dbReference type="Google" id="ProtNLM"/>
    </source>
</evidence>
<comment type="caution">
    <text evidence="2">The sequence shown here is derived from an EMBL/GenBank/DDBJ whole genome shotgun (WGS) entry which is preliminary data.</text>
</comment>
<reference evidence="2 3" key="1">
    <citation type="submission" date="2020-08" db="EMBL/GenBank/DDBJ databases">
        <title>Genomic Encyclopedia of Type Strains, Phase IV (KMG-IV): sequencing the most valuable type-strain genomes for metagenomic binning, comparative biology and taxonomic classification.</title>
        <authorList>
            <person name="Goeker M."/>
        </authorList>
    </citation>
    <scope>NUCLEOTIDE SEQUENCE [LARGE SCALE GENOMIC DNA]</scope>
    <source>
        <strain evidence="2 3">DSM 22548</strain>
    </source>
</reference>
<feature type="signal peptide" evidence="1">
    <location>
        <begin position="1"/>
        <end position="20"/>
    </location>
</feature>
<keyword evidence="1" id="KW-0732">Signal</keyword>